<organism evidence="5 6">
    <name type="scientific">Corynebacterium urogenitale</name>
    <dbReference type="NCBI Taxonomy" id="2487892"/>
    <lineage>
        <taxon>Bacteria</taxon>
        <taxon>Bacillati</taxon>
        <taxon>Actinomycetota</taxon>
        <taxon>Actinomycetes</taxon>
        <taxon>Mycobacteriales</taxon>
        <taxon>Corynebacteriaceae</taxon>
        <taxon>Corynebacterium</taxon>
    </lineage>
</organism>
<feature type="compositionally biased region" description="Low complexity" evidence="3">
    <location>
        <begin position="33"/>
        <end position="83"/>
    </location>
</feature>
<reference evidence="6" key="1">
    <citation type="submission" date="2019-10" db="EMBL/GenBank/DDBJ databases">
        <title>Complete genome sequence of Corynebacterium urogenitalis DSM 108747, isolated from the genital tract of a cow.</title>
        <authorList>
            <person name="Ruckert C."/>
            <person name="Ballas P."/>
            <person name="Wagener K."/>
            <person name="Drillich M."/>
            <person name="Kaempfer P."/>
            <person name="Busse H.-J."/>
            <person name="Ehling-Schulz M."/>
        </authorList>
    </citation>
    <scope>NUCLEOTIDE SEQUENCE [LARGE SCALE GENOMIC DNA]</scope>
    <source>
        <strain evidence="6">LMM 1652</strain>
    </source>
</reference>
<evidence type="ECO:0000256" key="1">
    <source>
        <dbReference type="ARBA" id="ARBA00022475"/>
    </source>
</evidence>
<feature type="signal peptide" evidence="4">
    <location>
        <begin position="1"/>
        <end position="21"/>
    </location>
</feature>
<evidence type="ECO:0000256" key="2">
    <source>
        <dbReference type="ARBA" id="ARBA00023136"/>
    </source>
</evidence>
<sequence precursor="true">MRNSLKTSKVAVALVSAPLLALGLAACGENSDDSSTNSADNTVTVTESANESSSDDQTSSSAETSATSESQSSGAAEASSADAPMIKVGGSEVDNAAFQPVRCQEGEDDGRAQIEYEAGENNSENELDIDIYKDDLKLDSLDLELDRDEWEVEDEDKGNAQVTENNGEYTVKATVSQDDSSEKQDIEVTFTC</sequence>
<proteinExistence type="predicted"/>
<dbReference type="KEGG" id="cuo:CUROG_02625"/>
<dbReference type="Proteomes" id="UP000326711">
    <property type="component" value="Chromosome"/>
</dbReference>
<keyword evidence="6" id="KW-1185">Reference proteome</keyword>
<accession>A0A5J6Z8E6</accession>
<gene>
    <name evidence="5" type="ORF">CUROG_02625</name>
</gene>
<keyword evidence="4" id="KW-0732">Signal</keyword>
<evidence type="ECO:0000313" key="6">
    <source>
        <dbReference type="Proteomes" id="UP000326711"/>
    </source>
</evidence>
<evidence type="ECO:0000256" key="3">
    <source>
        <dbReference type="SAM" id="MobiDB-lite"/>
    </source>
</evidence>
<dbReference type="EMBL" id="CP045032">
    <property type="protein sequence ID" value="QFQ01915.1"/>
    <property type="molecule type" value="Genomic_DNA"/>
</dbReference>
<dbReference type="RefSeq" id="WP_151902343.1">
    <property type="nucleotide sequence ID" value="NZ_CP045032.1"/>
</dbReference>
<dbReference type="GO" id="GO:0016020">
    <property type="term" value="C:membrane"/>
    <property type="evidence" value="ECO:0007669"/>
    <property type="project" value="InterPro"/>
</dbReference>
<dbReference type="PROSITE" id="PS51257">
    <property type="entry name" value="PROKAR_LIPOPROTEIN"/>
    <property type="match status" value="1"/>
</dbReference>
<name>A0A5J6Z8E6_9CORY</name>
<dbReference type="AlphaFoldDB" id="A0A5J6Z8E6"/>
<keyword evidence="2" id="KW-0472">Membrane</keyword>
<keyword evidence="1" id="KW-1003">Cell membrane</keyword>
<dbReference type="Pfam" id="PF05481">
    <property type="entry name" value="Myco_19_kDa"/>
    <property type="match status" value="1"/>
</dbReference>
<evidence type="ECO:0000256" key="4">
    <source>
        <dbReference type="SAM" id="SignalP"/>
    </source>
</evidence>
<feature type="region of interest" description="Disordered" evidence="3">
    <location>
        <begin position="27"/>
        <end position="93"/>
    </location>
</feature>
<dbReference type="InterPro" id="IPR008691">
    <property type="entry name" value="LpqH"/>
</dbReference>
<feature type="chain" id="PRO_5039056873" description="Secreted protein" evidence="4">
    <location>
        <begin position="22"/>
        <end position="192"/>
    </location>
</feature>
<protein>
    <recommendedName>
        <fullName evidence="7">Secreted protein</fullName>
    </recommendedName>
</protein>
<evidence type="ECO:0000313" key="5">
    <source>
        <dbReference type="EMBL" id="QFQ01915.1"/>
    </source>
</evidence>
<evidence type="ECO:0008006" key="7">
    <source>
        <dbReference type="Google" id="ProtNLM"/>
    </source>
</evidence>